<dbReference type="Gene3D" id="3.30.565.10">
    <property type="entry name" value="Histidine kinase-like ATPase, C-terminal domain"/>
    <property type="match status" value="1"/>
</dbReference>
<keyword evidence="2 7" id="KW-0808">Transferase</keyword>
<reference evidence="9 10" key="1">
    <citation type="submission" date="2016-10" db="EMBL/GenBank/DDBJ databases">
        <authorList>
            <person name="de Groot N.N."/>
        </authorList>
    </citation>
    <scope>NUCLEOTIDE SEQUENCE [LARGE SCALE GENOMIC DNA]</scope>
    <source>
        <strain evidence="9 10">DSM 18979</strain>
    </source>
</reference>
<evidence type="ECO:0000256" key="2">
    <source>
        <dbReference type="ARBA" id="ARBA00022679"/>
    </source>
</evidence>
<dbReference type="SUPFAM" id="SSF55874">
    <property type="entry name" value="ATPase domain of HSP90 chaperone/DNA topoisomerase II/histidine kinase"/>
    <property type="match status" value="1"/>
</dbReference>
<feature type="domain" description="Histidine kinase/HSP90-like ATPase" evidence="8">
    <location>
        <begin position="45"/>
        <end position="149"/>
    </location>
</feature>
<proteinExistence type="inferred from homology"/>
<evidence type="ECO:0000256" key="6">
    <source>
        <dbReference type="ARBA" id="ARBA00022969"/>
    </source>
</evidence>
<dbReference type="AlphaFoldDB" id="A0A1H9Z4Z4"/>
<keyword evidence="3 7" id="KW-0547">Nucleotide-binding</keyword>
<protein>
    <recommendedName>
        <fullName evidence="7">Anti-sigma F factor</fullName>
        <ecNumber evidence="7">2.7.11.1</ecNumber>
    </recommendedName>
    <alternativeName>
        <fullName evidence="7">Stage II sporulation protein AB</fullName>
    </alternativeName>
</protein>
<dbReference type="Pfam" id="PF13581">
    <property type="entry name" value="HATPase_c_2"/>
    <property type="match status" value="1"/>
</dbReference>
<keyword evidence="1 7" id="KW-0723">Serine/threonine-protein kinase</keyword>
<evidence type="ECO:0000259" key="8">
    <source>
        <dbReference type="SMART" id="SM00387"/>
    </source>
</evidence>
<dbReference type="PANTHER" id="PTHR35526:SF3">
    <property type="entry name" value="ANTI-SIGMA-F FACTOR RSBW"/>
    <property type="match status" value="1"/>
</dbReference>
<gene>
    <name evidence="7" type="primary">spoIIAB</name>
    <name evidence="9" type="ORF">SAMN05660297_00535</name>
</gene>
<dbReference type="EC" id="2.7.11.1" evidence="7"/>
<evidence type="ECO:0000256" key="3">
    <source>
        <dbReference type="ARBA" id="ARBA00022741"/>
    </source>
</evidence>
<keyword evidence="4 7" id="KW-0418">Kinase</keyword>
<dbReference type="GO" id="GO:0030435">
    <property type="term" value="P:sporulation resulting in formation of a cellular spore"/>
    <property type="evidence" value="ECO:0007669"/>
    <property type="project" value="UniProtKB-KW"/>
</dbReference>
<dbReference type="STRING" id="426128.SAMN05660297_00535"/>
<dbReference type="Proteomes" id="UP000199568">
    <property type="component" value="Unassembled WGS sequence"/>
</dbReference>
<dbReference type="GO" id="GO:0042174">
    <property type="term" value="P:negative regulation of sporulation resulting in formation of a cellular spore"/>
    <property type="evidence" value="ECO:0007669"/>
    <property type="project" value="InterPro"/>
</dbReference>
<comment type="catalytic activity">
    <reaction evidence="7">
        <text>L-threonyl-[protein] + ATP = O-phospho-L-threonyl-[protein] + ADP + H(+)</text>
        <dbReference type="Rhea" id="RHEA:46608"/>
        <dbReference type="Rhea" id="RHEA-COMP:11060"/>
        <dbReference type="Rhea" id="RHEA-COMP:11605"/>
        <dbReference type="ChEBI" id="CHEBI:15378"/>
        <dbReference type="ChEBI" id="CHEBI:30013"/>
        <dbReference type="ChEBI" id="CHEBI:30616"/>
        <dbReference type="ChEBI" id="CHEBI:61977"/>
        <dbReference type="ChEBI" id="CHEBI:456216"/>
        <dbReference type="EC" id="2.7.11.1"/>
    </reaction>
</comment>
<dbReference type="HAMAP" id="MF_00637">
    <property type="entry name" value="Anti_sigma_F"/>
    <property type="match status" value="1"/>
</dbReference>
<sequence length="153" mass="17329">MHVKECKNMEYKNYMKLELHSKSQNEAFARVVVAAFAAQLDPTIEEISDIKTAVSEAVTNAIIHAYEEKNAMVTIICRIIDNELEIIVEDRGKGIEDIEKAKEPLYTSKPELERSGMGFTVMETFMDKVDVYSELGEGTKIIMTKKFKSLDAD</sequence>
<dbReference type="GO" id="GO:0005524">
    <property type="term" value="F:ATP binding"/>
    <property type="evidence" value="ECO:0007669"/>
    <property type="project" value="UniProtKB-KW"/>
</dbReference>
<dbReference type="GO" id="GO:0106310">
    <property type="term" value="F:protein serine kinase activity"/>
    <property type="evidence" value="ECO:0007669"/>
    <property type="project" value="RHEA"/>
</dbReference>
<dbReference type="GO" id="GO:0004674">
    <property type="term" value="F:protein serine/threonine kinase activity"/>
    <property type="evidence" value="ECO:0007669"/>
    <property type="project" value="UniProtKB-KW"/>
</dbReference>
<keyword evidence="5 7" id="KW-0067">ATP-binding</keyword>
<evidence type="ECO:0000256" key="4">
    <source>
        <dbReference type="ARBA" id="ARBA00022777"/>
    </source>
</evidence>
<dbReference type="GO" id="GO:0016989">
    <property type="term" value="F:sigma factor antagonist activity"/>
    <property type="evidence" value="ECO:0007669"/>
    <property type="project" value="InterPro"/>
</dbReference>
<evidence type="ECO:0000313" key="9">
    <source>
        <dbReference type="EMBL" id="SES76130.1"/>
    </source>
</evidence>
<dbReference type="GO" id="GO:0030436">
    <property type="term" value="P:asexual sporulation"/>
    <property type="evidence" value="ECO:0007669"/>
    <property type="project" value="UniProtKB-UniRule"/>
</dbReference>
<dbReference type="InterPro" id="IPR036890">
    <property type="entry name" value="HATPase_C_sf"/>
</dbReference>
<comment type="function">
    <text evidence="7">Binds to sigma F and blocks its ability to form an RNA polymerase holoenzyme (E-sigma F). Phosphorylates SpoIIAA on a serine residue. This phosphorylation may enable SpoIIAA to act as an anti-anti-sigma factor that counteracts SpoIIAB and thus releases sigma F from inhibition.</text>
</comment>
<keyword evidence="10" id="KW-1185">Reference proteome</keyword>
<comment type="similarity">
    <text evidence="7">Belongs to the anti-sigma-factor family.</text>
</comment>
<keyword evidence="6 7" id="KW-0749">Sporulation</keyword>
<organism evidence="9 10">
    <name type="scientific">Natronincola peptidivorans</name>
    <dbReference type="NCBI Taxonomy" id="426128"/>
    <lineage>
        <taxon>Bacteria</taxon>
        <taxon>Bacillati</taxon>
        <taxon>Bacillota</taxon>
        <taxon>Clostridia</taxon>
        <taxon>Peptostreptococcales</taxon>
        <taxon>Natronincolaceae</taxon>
        <taxon>Natronincola</taxon>
    </lineage>
</organism>
<evidence type="ECO:0000256" key="7">
    <source>
        <dbReference type="HAMAP-Rule" id="MF_00637"/>
    </source>
</evidence>
<evidence type="ECO:0000256" key="1">
    <source>
        <dbReference type="ARBA" id="ARBA00022527"/>
    </source>
</evidence>
<dbReference type="EMBL" id="FOHU01000001">
    <property type="protein sequence ID" value="SES76130.1"/>
    <property type="molecule type" value="Genomic_DNA"/>
</dbReference>
<accession>A0A1H9Z4Z4</accession>
<evidence type="ECO:0000313" key="10">
    <source>
        <dbReference type="Proteomes" id="UP000199568"/>
    </source>
</evidence>
<dbReference type="PANTHER" id="PTHR35526">
    <property type="entry name" value="ANTI-SIGMA-F FACTOR RSBW-RELATED"/>
    <property type="match status" value="1"/>
</dbReference>
<evidence type="ECO:0000256" key="5">
    <source>
        <dbReference type="ARBA" id="ARBA00022840"/>
    </source>
</evidence>
<dbReference type="InterPro" id="IPR010194">
    <property type="entry name" value="Anti-sigma_F"/>
</dbReference>
<dbReference type="NCBIfam" id="TIGR01925">
    <property type="entry name" value="spIIAB"/>
    <property type="match status" value="1"/>
</dbReference>
<dbReference type="InterPro" id="IPR050267">
    <property type="entry name" value="Anti-sigma-factor_SerPK"/>
</dbReference>
<name>A0A1H9Z4Z4_9FIRM</name>
<dbReference type="InterPro" id="IPR003594">
    <property type="entry name" value="HATPase_dom"/>
</dbReference>
<comment type="catalytic activity">
    <reaction evidence="7">
        <text>L-seryl-[protein] + ATP = O-phospho-L-seryl-[protein] + ADP + H(+)</text>
        <dbReference type="Rhea" id="RHEA:17989"/>
        <dbReference type="Rhea" id="RHEA-COMP:9863"/>
        <dbReference type="Rhea" id="RHEA-COMP:11604"/>
        <dbReference type="ChEBI" id="CHEBI:15378"/>
        <dbReference type="ChEBI" id="CHEBI:29999"/>
        <dbReference type="ChEBI" id="CHEBI:30616"/>
        <dbReference type="ChEBI" id="CHEBI:83421"/>
        <dbReference type="ChEBI" id="CHEBI:456216"/>
        <dbReference type="EC" id="2.7.11.1"/>
    </reaction>
</comment>
<dbReference type="SMART" id="SM00387">
    <property type="entry name" value="HATPase_c"/>
    <property type="match status" value="1"/>
</dbReference>